<name>A0A4R6TVH7_9FLAO</name>
<keyword evidence="1" id="KW-0472">Membrane</keyword>
<proteinExistence type="predicted"/>
<dbReference type="EMBL" id="SNYI01000001">
    <property type="protein sequence ID" value="TDQ32938.1"/>
    <property type="molecule type" value="Genomic_DNA"/>
</dbReference>
<evidence type="ECO:0000256" key="1">
    <source>
        <dbReference type="SAM" id="Phobius"/>
    </source>
</evidence>
<evidence type="ECO:0000313" key="2">
    <source>
        <dbReference type="EMBL" id="TDQ32938.1"/>
    </source>
</evidence>
<evidence type="ECO:0000313" key="3">
    <source>
        <dbReference type="Proteomes" id="UP000295468"/>
    </source>
</evidence>
<protein>
    <submittedName>
        <fullName evidence="2">Uncharacterized protein</fullName>
    </submittedName>
</protein>
<keyword evidence="1" id="KW-0812">Transmembrane</keyword>
<comment type="caution">
    <text evidence="2">The sequence shown here is derived from an EMBL/GenBank/DDBJ whole genome shotgun (WGS) entry which is preliminary data.</text>
</comment>
<dbReference type="OrthoDB" id="1446699at2"/>
<gene>
    <name evidence="2" type="ORF">CLV82_0776</name>
</gene>
<keyword evidence="1" id="KW-1133">Transmembrane helix</keyword>
<dbReference type="RefSeq" id="WP_133642960.1">
    <property type="nucleotide sequence ID" value="NZ_SNYI01000001.1"/>
</dbReference>
<accession>A0A4R6TVH7</accession>
<keyword evidence="3" id="KW-1185">Reference proteome</keyword>
<dbReference type="Proteomes" id="UP000295468">
    <property type="component" value="Unassembled WGS sequence"/>
</dbReference>
<organism evidence="2 3">
    <name type="scientific">Zeaxanthinibacter enoshimensis</name>
    <dbReference type="NCBI Taxonomy" id="392009"/>
    <lineage>
        <taxon>Bacteria</taxon>
        <taxon>Pseudomonadati</taxon>
        <taxon>Bacteroidota</taxon>
        <taxon>Flavobacteriia</taxon>
        <taxon>Flavobacteriales</taxon>
        <taxon>Flavobacteriaceae</taxon>
        <taxon>Zeaxanthinibacter</taxon>
    </lineage>
</organism>
<feature type="transmembrane region" description="Helical" evidence="1">
    <location>
        <begin position="6"/>
        <end position="26"/>
    </location>
</feature>
<dbReference type="AlphaFoldDB" id="A0A4R6TVH7"/>
<reference evidence="2 3" key="1">
    <citation type="submission" date="2019-03" db="EMBL/GenBank/DDBJ databases">
        <title>Genomic Encyclopedia of Archaeal and Bacterial Type Strains, Phase II (KMG-II): from individual species to whole genera.</title>
        <authorList>
            <person name="Goeker M."/>
        </authorList>
    </citation>
    <scope>NUCLEOTIDE SEQUENCE [LARGE SCALE GENOMIC DNA]</scope>
    <source>
        <strain evidence="2 3">DSM 18435</strain>
    </source>
</reference>
<sequence length="97" mass="11121">MRSRIITYFCILWVFSLLAPSIVTLVNEDAMGIVMTITEEETKDTSYELVQNLVNQEGLTSFFQFADLAKETPFYNDLRISQMGWEILLPPPKVKVA</sequence>